<dbReference type="PROSITE" id="PS50302">
    <property type="entry name" value="PUM"/>
    <property type="match status" value="4"/>
</dbReference>
<dbReference type="EMBL" id="JAPEUV010000047">
    <property type="protein sequence ID" value="KAJ4336599.1"/>
    <property type="molecule type" value="Genomic_DNA"/>
</dbReference>
<feature type="domain" description="PUM-HD" evidence="5">
    <location>
        <begin position="417"/>
        <end position="769"/>
    </location>
</feature>
<gene>
    <name evidence="6" type="ORF">N0V87_005307</name>
</gene>
<protein>
    <recommendedName>
        <fullName evidence="5">PUM-HD domain-containing protein</fullName>
    </recommendedName>
</protein>
<feature type="repeat" description="Pumilio" evidence="3">
    <location>
        <begin position="516"/>
        <end position="551"/>
    </location>
</feature>
<evidence type="ECO:0000256" key="3">
    <source>
        <dbReference type="PROSITE-ProRule" id="PRU00317"/>
    </source>
</evidence>
<feature type="repeat" description="Pumilio" evidence="3">
    <location>
        <begin position="664"/>
        <end position="699"/>
    </location>
</feature>
<dbReference type="SUPFAM" id="SSF48371">
    <property type="entry name" value="ARM repeat"/>
    <property type="match status" value="1"/>
</dbReference>
<feature type="compositionally biased region" description="Polar residues" evidence="4">
    <location>
        <begin position="1"/>
        <end position="10"/>
    </location>
</feature>
<accession>A0A9W9BZV6</accession>
<dbReference type="InterPro" id="IPR016024">
    <property type="entry name" value="ARM-type_fold"/>
</dbReference>
<dbReference type="CDD" id="cd07920">
    <property type="entry name" value="Pumilio"/>
    <property type="match status" value="1"/>
</dbReference>
<dbReference type="PROSITE" id="PS50303">
    <property type="entry name" value="PUM_HD"/>
    <property type="match status" value="1"/>
</dbReference>
<evidence type="ECO:0000313" key="7">
    <source>
        <dbReference type="Proteomes" id="UP001140562"/>
    </source>
</evidence>
<dbReference type="PANTHER" id="PTHR12537">
    <property type="entry name" value="RNA BINDING PROTEIN PUMILIO-RELATED"/>
    <property type="match status" value="1"/>
</dbReference>
<dbReference type="InterPro" id="IPR001313">
    <property type="entry name" value="Pumilio_RNA-bd_rpt"/>
</dbReference>
<dbReference type="GO" id="GO:0010608">
    <property type="term" value="P:post-transcriptional regulation of gene expression"/>
    <property type="evidence" value="ECO:0007669"/>
    <property type="project" value="TreeGrafter"/>
</dbReference>
<keyword evidence="1" id="KW-0677">Repeat</keyword>
<evidence type="ECO:0000256" key="4">
    <source>
        <dbReference type="SAM" id="MobiDB-lite"/>
    </source>
</evidence>
<sequence length="799" mass="88235">MAFNITSDGSPTPRKGPARFNMPPGGLKVDASPEVLGQVNGDSQNYLPYGLYPSFGSSLTSHLQGPKRPLGTSTVSNIGVPSIQQQHFGGFKVSQHPVTSHSSPLLVYFHFTGLRLTIAQNKSDNYQDKAVMDSLRQRLNERSPPDDPYQSSSSGTAPLTPATEDYTSTPPTMVLSADPSILVSVSEIQKIRADLQAAKDEIARMNQDAHSHLVARSTMDHLSQSSEADYGYNVGEVTEQTLAQLQNNFNASVRVQDGWSNEPVRPPYNTSNSFGAQYQSQAQASARSSIPVGQRTARRGSNFLNEPTHFPLDQGFRGGGMNSGMNSSMGSFMGSGMSASFNVGYGNGNGMNNPPSRPESAFDPVYNQYGASPMQATSYPTPIGTLGGSRLSPVANEFDVASGMGPSPWNSQAPSETGSSQYMPPVEPMNYRRLLDRNMSCNWKYIVDKIICNNDQQASIFLQQKLKVGTPEQKYNIVEAIISQAYALMINRFGNFLVQRCFEHGTPEQIIAIAQAIRGNTLALSMDAFGCHVIQKAFDCVPEEYKATMVHELLRRIPETVIHRYACHVWQKLFELRWSDSPPQIMRYVNEALRGMWHEVALGETGSLVVQNIFENCLEEDKRPCINEVLASIDVIAHGQFGNWCIQHVCEHGAPADRSRAIDHILRFATEYSMDQYASKVIEKCLKIGNTDFLDRYLERICEGRPDRPRMPLIDIAGDQFGNYLIQYILTNSSTQHREIVGSHIRKHMVSLRGSKYGSRVAMLCCNQAVTTRPGPPAGMVPRYNAPVARTAAFPGTFR</sequence>
<reference evidence="6" key="1">
    <citation type="submission" date="2022-10" db="EMBL/GenBank/DDBJ databases">
        <title>Tapping the CABI collections for fungal endophytes: first genome assemblies for Collariella, Neodidymelliopsis, Ascochyta clinopodiicola, Didymella pomorum, Didymosphaeria variabile, Neocosmospora piperis and Neocucurbitaria cava.</title>
        <authorList>
            <person name="Hill R."/>
        </authorList>
    </citation>
    <scope>NUCLEOTIDE SEQUENCE</scope>
    <source>
        <strain evidence="6">IMI 360193</strain>
    </source>
</reference>
<dbReference type="InterPro" id="IPR033133">
    <property type="entry name" value="PUM-HD"/>
</dbReference>
<dbReference type="GO" id="GO:0005737">
    <property type="term" value="C:cytoplasm"/>
    <property type="evidence" value="ECO:0007669"/>
    <property type="project" value="TreeGrafter"/>
</dbReference>
<evidence type="ECO:0000313" key="6">
    <source>
        <dbReference type="EMBL" id="KAJ4336599.1"/>
    </source>
</evidence>
<comment type="caution">
    <text evidence="6">The sequence shown here is derived from an EMBL/GenBank/DDBJ whole genome shotgun (WGS) entry which is preliminary data.</text>
</comment>
<evidence type="ECO:0000259" key="5">
    <source>
        <dbReference type="PROSITE" id="PS50303"/>
    </source>
</evidence>
<evidence type="ECO:0000256" key="1">
    <source>
        <dbReference type="ARBA" id="ARBA00022737"/>
    </source>
</evidence>
<dbReference type="OrthoDB" id="668540at2759"/>
<dbReference type="GO" id="GO:0003730">
    <property type="term" value="F:mRNA 3'-UTR binding"/>
    <property type="evidence" value="ECO:0007669"/>
    <property type="project" value="TreeGrafter"/>
</dbReference>
<dbReference type="Gene3D" id="1.25.10.10">
    <property type="entry name" value="Leucine-rich Repeat Variant"/>
    <property type="match status" value="1"/>
</dbReference>
<evidence type="ECO:0000256" key="2">
    <source>
        <dbReference type="ARBA" id="ARBA00024893"/>
    </source>
</evidence>
<dbReference type="InterPro" id="IPR011989">
    <property type="entry name" value="ARM-like"/>
</dbReference>
<feature type="region of interest" description="Disordered" evidence="4">
    <location>
        <begin position="1"/>
        <end position="29"/>
    </location>
</feature>
<dbReference type="Pfam" id="PF00806">
    <property type="entry name" value="PUF"/>
    <property type="match status" value="8"/>
</dbReference>
<proteinExistence type="predicted"/>
<keyword evidence="7" id="KW-1185">Reference proteome</keyword>
<dbReference type="InterPro" id="IPR033712">
    <property type="entry name" value="Pumilio_RNA-bd"/>
</dbReference>
<dbReference type="SMART" id="SM00025">
    <property type="entry name" value="Pumilio"/>
    <property type="match status" value="8"/>
</dbReference>
<feature type="repeat" description="Pumilio" evidence="3">
    <location>
        <begin position="708"/>
        <end position="743"/>
    </location>
</feature>
<dbReference type="Proteomes" id="UP001140562">
    <property type="component" value="Unassembled WGS sequence"/>
</dbReference>
<dbReference type="PANTHER" id="PTHR12537:SF48">
    <property type="entry name" value="MEIOTIC COILED-COIL PROTEIN 2"/>
    <property type="match status" value="1"/>
</dbReference>
<name>A0A9W9BZV6_9PLEO</name>
<comment type="function">
    <text evidence="2">RNA-binding nucleolar protein required for pre-rRNA processing. Involved in production of 18S rRNA and assembly of small ribosomal subunit.</text>
</comment>
<feature type="region of interest" description="Disordered" evidence="4">
    <location>
        <begin position="139"/>
        <end position="173"/>
    </location>
</feature>
<organism evidence="6 7">
    <name type="scientific">Didymella glomerata</name>
    <dbReference type="NCBI Taxonomy" id="749621"/>
    <lineage>
        <taxon>Eukaryota</taxon>
        <taxon>Fungi</taxon>
        <taxon>Dikarya</taxon>
        <taxon>Ascomycota</taxon>
        <taxon>Pezizomycotina</taxon>
        <taxon>Dothideomycetes</taxon>
        <taxon>Pleosporomycetidae</taxon>
        <taxon>Pleosporales</taxon>
        <taxon>Pleosporineae</taxon>
        <taxon>Didymellaceae</taxon>
        <taxon>Didymella</taxon>
    </lineage>
</organism>
<dbReference type="AlphaFoldDB" id="A0A9W9BZV6"/>
<feature type="repeat" description="Pumilio" evidence="3">
    <location>
        <begin position="480"/>
        <end position="515"/>
    </location>
</feature>